<comment type="subcellular location">
    <subcellularLocation>
        <location evidence="1">Membrane</location>
        <topology evidence="1">Single-pass membrane protein</topology>
    </subcellularLocation>
</comment>
<feature type="compositionally biased region" description="Basic and acidic residues" evidence="11">
    <location>
        <begin position="575"/>
        <end position="587"/>
    </location>
</feature>
<dbReference type="GO" id="GO:0005524">
    <property type="term" value="F:ATP binding"/>
    <property type="evidence" value="ECO:0007669"/>
    <property type="project" value="InterPro"/>
</dbReference>
<dbReference type="InterPro" id="IPR003961">
    <property type="entry name" value="FN3_dom"/>
</dbReference>
<evidence type="ECO:0000256" key="6">
    <source>
        <dbReference type="ARBA" id="ARBA00022777"/>
    </source>
</evidence>
<dbReference type="InterPro" id="IPR013783">
    <property type="entry name" value="Ig-like_fold"/>
</dbReference>
<dbReference type="PROSITE" id="PS00109">
    <property type="entry name" value="PROTEIN_KINASE_TYR"/>
    <property type="match status" value="1"/>
</dbReference>
<dbReference type="Pfam" id="PF07714">
    <property type="entry name" value="PK_Tyr_Ser-Thr"/>
    <property type="match status" value="2"/>
</dbReference>
<dbReference type="Gene3D" id="2.60.40.10">
    <property type="entry name" value="Immunoglobulins"/>
    <property type="match status" value="1"/>
</dbReference>
<keyword evidence="9 14" id="KW-0675">Receptor</keyword>
<keyword evidence="5" id="KW-0677">Repeat</keyword>
<dbReference type="FunFam" id="1.10.510.10:FF:000462">
    <property type="entry name" value="Receptor tyrosine kinase"/>
    <property type="match status" value="1"/>
</dbReference>
<keyword evidence="6 14" id="KW-0418">Kinase</keyword>
<feature type="domain" description="Protein kinase" evidence="12">
    <location>
        <begin position="257"/>
        <end position="764"/>
    </location>
</feature>
<dbReference type="GO" id="GO:0005886">
    <property type="term" value="C:plasma membrane"/>
    <property type="evidence" value="ECO:0007669"/>
    <property type="project" value="TreeGrafter"/>
</dbReference>
<keyword evidence="8" id="KW-0472">Membrane</keyword>
<dbReference type="InterPro" id="IPR011009">
    <property type="entry name" value="Kinase-like_dom_sf"/>
</dbReference>
<evidence type="ECO:0000259" key="12">
    <source>
        <dbReference type="PROSITE" id="PS50011"/>
    </source>
</evidence>
<organism evidence="14 15">
    <name type="scientific">Stylophora pistillata</name>
    <name type="common">Smooth cauliflower coral</name>
    <dbReference type="NCBI Taxonomy" id="50429"/>
    <lineage>
        <taxon>Eukaryota</taxon>
        <taxon>Metazoa</taxon>
        <taxon>Cnidaria</taxon>
        <taxon>Anthozoa</taxon>
        <taxon>Hexacorallia</taxon>
        <taxon>Scleractinia</taxon>
        <taxon>Astrocoeniina</taxon>
        <taxon>Pocilloporidae</taxon>
        <taxon>Stylophora</taxon>
    </lineage>
</organism>
<accession>A0A2B4RIC2</accession>
<evidence type="ECO:0000256" key="8">
    <source>
        <dbReference type="ARBA" id="ARBA00023136"/>
    </source>
</evidence>
<evidence type="ECO:0000259" key="13">
    <source>
        <dbReference type="PROSITE" id="PS50853"/>
    </source>
</evidence>
<dbReference type="Pfam" id="PF00041">
    <property type="entry name" value="fn3"/>
    <property type="match status" value="1"/>
</dbReference>
<dbReference type="InterPro" id="IPR008266">
    <property type="entry name" value="Tyr_kinase_AS"/>
</dbReference>
<dbReference type="InterPro" id="IPR001245">
    <property type="entry name" value="Ser-Thr/Tyr_kinase_cat_dom"/>
</dbReference>
<keyword evidence="7" id="KW-1133">Transmembrane helix</keyword>
<sequence>MIQDGTLKALIKYPGSAVMVYWRPCSASVMTIYSRKVPSEGDKSDWNAVNVSEHERSYALNLSCGTEYEIDAKAWNSAPLDHSNSQKVKTPGDEPLAPVIVNKEVHLASRCDVNLKWSSPDDNGCPLTMYTIYYRDPQSSSQDYRINVTGDTTSRDLPPLKCNTDYIFKVTAWNELGESVPSDEWRMKTGTLTDNFLARTLSIALPSACGLLVLSTFGIVCWKRRNRKTRKSRGHKSRWSKSDIVPLLRNEIRPERVLFMEELGRGAFGKVYKGTLKEIAKVEVFFKPREERVVELREGRTVAIKVLLENASDEGKELFKKEIEFMSRVGFHRNILNMIGYWTRSEPIMLLLEYVPHGDLLQWLRKRSRQIKCKNGIDGVIRESVTFFFVSPKMSEKDNDNTKKAIKIEKRAANDQGLISSSQIALSVNEEQSTKGENDQVISQMPCICGTNMASKGVDRAQSTTLQAVTAQPQVVNTSGKALESGRCDQAEITEEKENDEIAISSTAGGVSHNTTNLPGGICHESTTKHDSNSENAAEYNEGKEGKVKDEITSNTDEKKNSTRNRTARSLPKPPQERKTQKSREQQGLDNAVDFSVDNVLCFAWQIAKGMAYLANKGFVHRDLAARNILLGEDRVVKIADFGLLRHTYGDIYEVKNTTKLPVKWMALESLHNGTYTSKSDVWSFGVLLWELCTMGGIPYPGISNRDLYNNLRTGYRMSKPDICSDDLYELMLYCWKEDPNERPSFDQLLSRIETMMTKETPYLDLEEDGEADPS</sequence>
<protein>
    <recommendedName>
        <fullName evidence="2">receptor protein-tyrosine kinase</fullName>
        <ecNumber evidence="2">2.7.10.1</ecNumber>
    </recommendedName>
</protein>
<dbReference type="GO" id="GO:0004714">
    <property type="term" value="F:transmembrane receptor protein tyrosine kinase activity"/>
    <property type="evidence" value="ECO:0007669"/>
    <property type="project" value="UniProtKB-EC"/>
</dbReference>
<gene>
    <name evidence="14" type="primary">Ret</name>
    <name evidence="14" type="ORF">AWC38_SpisGene18762</name>
</gene>
<dbReference type="SMART" id="SM00060">
    <property type="entry name" value="FN3"/>
    <property type="match status" value="1"/>
</dbReference>
<dbReference type="EC" id="2.7.10.1" evidence="2"/>
<feature type="compositionally biased region" description="Basic and acidic residues" evidence="11">
    <location>
        <begin position="484"/>
        <end position="496"/>
    </location>
</feature>
<dbReference type="SMART" id="SM00219">
    <property type="entry name" value="TyrKc"/>
    <property type="match status" value="1"/>
</dbReference>
<dbReference type="Proteomes" id="UP000225706">
    <property type="component" value="Unassembled WGS sequence"/>
</dbReference>
<keyword evidence="4" id="KW-0812">Transmembrane</keyword>
<evidence type="ECO:0000256" key="11">
    <source>
        <dbReference type="SAM" id="MobiDB-lite"/>
    </source>
</evidence>
<dbReference type="PANTHER" id="PTHR24416">
    <property type="entry name" value="TYROSINE-PROTEIN KINASE RECEPTOR"/>
    <property type="match status" value="1"/>
</dbReference>
<evidence type="ECO:0000256" key="7">
    <source>
        <dbReference type="ARBA" id="ARBA00022989"/>
    </source>
</evidence>
<evidence type="ECO:0000256" key="1">
    <source>
        <dbReference type="ARBA" id="ARBA00004167"/>
    </source>
</evidence>
<name>A0A2B4RIC2_STYPI</name>
<dbReference type="CDD" id="cd00192">
    <property type="entry name" value="PTKc"/>
    <property type="match status" value="1"/>
</dbReference>
<comment type="caution">
    <text evidence="14">The sequence shown here is derived from an EMBL/GenBank/DDBJ whole genome shotgun (WGS) entry which is preliminary data.</text>
</comment>
<dbReference type="GO" id="GO:0043235">
    <property type="term" value="C:receptor complex"/>
    <property type="evidence" value="ECO:0007669"/>
    <property type="project" value="TreeGrafter"/>
</dbReference>
<evidence type="ECO:0000256" key="5">
    <source>
        <dbReference type="ARBA" id="ARBA00022737"/>
    </source>
</evidence>
<dbReference type="InterPro" id="IPR020635">
    <property type="entry name" value="Tyr_kinase_cat_dom"/>
</dbReference>
<dbReference type="InterPro" id="IPR050122">
    <property type="entry name" value="RTK"/>
</dbReference>
<keyword evidence="10" id="KW-0325">Glycoprotein</keyword>
<dbReference type="EMBL" id="LSMT01000508">
    <property type="protein sequence ID" value="PFX16936.1"/>
    <property type="molecule type" value="Genomic_DNA"/>
</dbReference>
<evidence type="ECO:0000313" key="14">
    <source>
        <dbReference type="EMBL" id="PFX16936.1"/>
    </source>
</evidence>
<evidence type="ECO:0000313" key="15">
    <source>
        <dbReference type="Proteomes" id="UP000225706"/>
    </source>
</evidence>
<evidence type="ECO:0000256" key="2">
    <source>
        <dbReference type="ARBA" id="ARBA00011902"/>
    </source>
</evidence>
<keyword evidence="15" id="KW-1185">Reference proteome</keyword>
<evidence type="ECO:0000256" key="3">
    <source>
        <dbReference type="ARBA" id="ARBA00022679"/>
    </source>
</evidence>
<feature type="region of interest" description="Disordered" evidence="11">
    <location>
        <begin position="479"/>
        <end position="587"/>
    </location>
</feature>
<dbReference type="InterPro" id="IPR036116">
    <property type="entry name" value="FN3_sf"/>
</dbReference>
<reference evidence="15" key="1">
    <citation type="journal article" date="2017" name="bioRxiv">
        <title>Comparative analysis of the genomes of Stylophora pistillata and Acropora digitifera provides evidence for extensive differences between species of corals.</title>
        <authorList>
            <person name="Voolstra C.R."/>
            <person name="Li Y."/>
            <person name="Liew Y.J."/>
            <person name="Baumgarten S."/>
            <person name="Zoccola D."/>
            <person name="Flot J.-F."/>
            <person name="Tambutte S."/>
            <person name="Allemand D."/>
            <person name="Aranda M."/>
        </authorList>
    </citation>
    <scope>NUCLEOTIDE SEQUENCE [LARGE SCALE GENOMIC DNA]</scope>
</reference>
<dbReference type="Gene3D" id="3.30.200.20">
    <property type="entry name" value="Phosphorylase Kinase, domain 1"/>
    <property type="match status" value="1"/>
</dbReference>
<feature type="compositionally biased region" description="Polar residues" evidence="11">
    <location>
        <begin position="504"/>
        <end position="518"/>
    </location>
</feature>
<dbReference type="OrthoDB" id="3256376at2759"/>
<dbReference type="AlphaFoldDB" id="A0A2B4RIC2"/>
<evidence type="ECO:0000256" key="9">
    <source>
        <dbReference type="ARBA" id="ARBA00023170"/>
    </source>
</evidence>
<dbReference type="PANTHER" id="PTHR24416:SF583">
    <property type="entry name" value="RECEPTOR PROTEIN-TYROSINE KINASE"/>
    <property type="match status" value="1"/>
</dbReference>
<dbReference type="Gene3D" id="1.10.510.10">
    <property type="entry name" value="Transferase(Phosphotransferase) domain 1"/>
    <property type="match status" value="1"/>
</dbReference>
<keyword evidence="3" id="KW-0808">Transferase</keyword>
<feature type="domain" description="Fibronectin type-III" evidence="13">
    <location>
        <begin position="97"/>
        <end position="192"/>
    </location>
</feature>
<dbReference type="PROSITE" id="PS50011">
    <property type="entry name" value="PROTEIN_KINASE_DOM"/>
    <property type="match status" value="1"/>
</dbReference>
<dbReference type="STRING" id="50429.A0A2B4RIC2"/>
<dbReference type="InterPro" id="IPR000719">
    <property type="entry name" value="Prot_kinase_dom"/>
</dbReference>
<proteinExistence type="predicted"/>
<dbReference type="PROSITE" id="PS50853">
    <property type="entry name" value="FN3"/>
    <property type="match status" value="1"/>
</dbReference>
<evidence type="ECO:0000256" key="10">
    <source>
        <dbReference type="ARBA" id="ARBA00023180"/>
    </source>
</evidence>
<dbReference type="CDD" id="cd00063">
    <property type="entry name" value="FN3"/>
    <property type="match status" value="1"/>
</dbReference>
<dbReference type="SUPFAM" id="SSF49265">
    <property type="entry name" value="Fibronectin type III"/>
    <property type="match status" value="1"/>
</dbReference>
<feature type="compositionally biased region" description="Basic and acidic residues" evidence="11">
    <location>
        <begin position="541"/>
        <end position="561"/>
    </location>
</feature>
<dbReference type="GO" id="GO:0007169">
    <property type="term" value="P:cell surface receptor protein tyrosine kinase signaling pathway"/>
    <property type="evidence" value="ECO:0007669"/>
    <property type="project" value="TreeGrafter"/>
</dbReference>
<dbReference type="SUPFAM" id="SSF56112">
    <property type="entry name" value="Protein kinase-like (PK-like)"/>
    <property type="match status" value="1"/>
</dbReference>
<evidence type="ECO:0000256" key="4">
    <source>
        <dbReference type="ARBA" id="ARBA00022692"/>
    </source>
</evidence>